<comment type="caution">
    <text evidence="2">The sequence shown here is derived from an EMBL/GenBank/DDBJ whole genome shotgun (WGS) entry which is preliminary data.</text>
</comment>
<keyword evidence="1" id="KW-0812">Transmembrane</keyword>
<proteinExistence type="predicted"/>
<keyword evidence="1" id="KW-1133">Transmembrane helix</keyword>
<reference evidence="3" key="1">
    <citation type="journal article" date="2019" name="Int. J. Syst. Evol. Microbiol.">
        <title>The Global Catalogue of Microorganisms (GCM) 10K type strain sequencing project: providing services to taxonomists for standard genome sequencing and annotation.</title>
        <authorList>
            <consortium name="The Broad Institute Genomics Platform"/>
            <consortium name="The Broad Institute Genome Sequencing Center for Infectious Disease"/>
            <person name="Wu L."/>
            <person name="Ma J."/>
        </authorList>
    </citation>
    <scope>NUCLEOTIDE SEQUENCE [LARGE SCALE GENOMIC DNA]</scope>
    <source>
        <strain evidence="3">R28</strain>
    </source>
</reference>
<evidence type="ECO:0008006" key="4">
    <source>
        <dbReference type="Google" id="ProtNLM"/>
    </source>
</evidence>
<feature type="transmembrane region" description="Helical" evidence="1">
    <location>
        <begin position="7"/>
        <end position="24"/>
    </location>
</feature>
<dbReference type="EMBL" id="JBHUHQ010000021">
    <property type="protein sequence ID" value="MFD2046365.1"/>
    <property type="molecule type" value="Genomic_DNA"/>
</dbReference>
<evidence type="ECO:0000313" key="3">
    <source>
        <dbReference type="Proteomes" id="UP001597383"/>
    </source>
</evidence>
<keyword evidence="1" id="KW-0472">Membrane</keyword>
<organism evidence="2 3">
    <name type="scientific">Ornithinibacillus salinisoli</name>
    <dbReference type="NCBI Taxonomy" id="1848459"/>
    <lineage>
        <taxon>Bacteria</taxon>
        <taxon>Bacillati</taxon>
        <taxon>Bacillota</taxon>
        <taxon>Bacilli</taxon>
        <taxon>Bacillales</taxon>
        <taxon>Bacillaceae</taxon>
        <taxon>Ornithinibacillus</taxon>
    </lineage>
</organism>
<accession>A0ABW4W7Q3</accession>
<protein>
    <recommendedName>
        <fullName evidence="4">DUF4367 domain-containing protein</fullName>
    </recommendedName>
</protein>
<sequence length="173" mass="19903">MKKSTMFVIGLLSLFIIIISFYTYESEDMIIEDVSRVAENSFHEHTEIETTFEATSFSFYLPEGLEVDEEDASNVILHSGEQTYIIFYNQFEEPTSELNYNNAKTDQAVLLESFEDEEKFGYIRVIPKEEKAYELQIGIGGVKITTITSTSKIEEDTEELMKTARSIIETEEL</sequence>
<dbReference type="Proteomes" id="UP001597383">
    <property type="component" value="Unassembled WGS sequence"/>
</dbReference>
<evidence type="ECO:0000313" key="2">
    <source>
        <dbReference type="EMBL" id="MFD2046365.1"/>
    </source>
</evidence>
<gene>
    <name evidence="2" type="ORF">ACFSJF_18985</name>
</gene>
<evidence type="ECO:0000256" key="1">
    <source>
        <dbReference type="SAM" id="Phobius"/>
    </source>
</evidence>
<dbReference type="RefSeq" id="WP_377556676.1">
    <property type="nucleotide sequence ID" value="NZ_JBHUHQ010000021.1"/>
</dbReference>
<name>A0ABW4W7Q3_9BACI</name>
<keyword evidence="3" id="KW-1185">Reference proteome</keyword>